<proteinExistence type="predicted"/>
<feature type="compositionally biased region" description="Polar residues" evidence="7">
    <location>
        <begin position="415"/>
        <end position="426"/>
    </location>
</feature>
<evidence type="ECO:0000256" key="4">
    <source>
        <dbReference type="ARBA" id="ARBA00022833"/>
    </source>
</evidence>
<keyword evidence="3 6" id="KW-0863">Zinc-finger</keyword>
<gene>
    <name evidence="10" type="ORF">A1O1_02184</name>
</gene>
<protein>
    <recommendedName>
        <fullName evidence="12">C2H2-type domain-containing protein</fullName>
    </recommendedName>
</protein>
<comment type="caution">
    <text evidence="10">The sequence shown here is derived from an EMBL/GenBank/DDBJ whole genome shotgun (WGS) entry which is preliminary data.</text>
</comment>
<keyword evidence="5" id="KW-0539">Nucleus</keyword>
<evidence type="ECO:0000256" key="7">
    <source>
        <dbReference type="SAM" id="MobiDB-lite"/>
    </source>
</evidence>
<dbReference type="Gene3D" id="3.30.160.60">
    <property type="entry name" value="Classic Zinc Finger"/>
    <property type="match status" value="1"/>
</dbReference>
<dbReference type="GeneID" id="19157084"/>
<keyword evidence="11" id="KW-1185">Reference proteome</keyword>
<dbReference type="PROSITE" id="PS00028">
    <property type="entry name" value="ZINC_FINGER_C2H2_1"/>
    <property type="match status" value="1"/>
</dbReference>
<evidence type="ECO:0000256" key="2">
    <source>
        <dbReference type="ARBA" id="ARBA00022723"/>
    </source>
</evidence>
<dbReference type="InterPro" id="IPR036236">
    <property type="entry name" value="Znf_C2H2_sf"/>
</dbReference>
<feature type="region of interest" description="Disordered" evidence="7">
    <location>
        <begin position="112"/>
        <end position="503"/>
    </location>
</feature>
<evidence type="ECO:0000256" key="6">
    <source>
        <dbReference type="PROSITE-ProRule" id="PRU00042"/>
    </source>
</evidence>
<dbReference type="EMBL" id="AMWN01000002">
    <property type="protein sequence ID" value="EXJ93791.1"/>
    <property type="molecule type" value="Genomic_DNA"/>
</dbReference>
<dbReference type="AlphaFoldDB" id="W9YWY1"/>
<dbReference type="InterPro" id="IPR013087">
    <property type="entry name" value="Znf_C2H2_type"/>
</dbReference>
<name>W9YWY1_9EURO</name>
<dbReference type="GO" id="GO:0003677">
    <property type="term" value="F:DNA binding"/>
    <property type="evidence" value="ECO:0007669"/>
    <property type="project" value="InterPro"/>
</dbReference>
<evidence type="ECO:0000256" key="1">
    <source>
        <dbReference type="ARBA" id="ARBA00004123"/>
    </source>
</evidence>
<feature type="compositionally biased region" description="Pro residues" evidence="7">
    <location>
        <begin position="260"/>
        <end position="272"/>
    </location>
</feature>
<dbReference type="OrthoDB" id="1306014at2759"/>
<keyword evidence="2" id="KW-0479">Metal-binding</keyword>
<dbReference type="SUPFAM" id="SSF57667">
    <property type="entry name" value="beta-beta-alpha zinc fingers"/>
    <property type="match status" value="1"/>
</dbReference>
<dbReference type="GO" id="GO:0008270">
    <property type="term" value="F:zinc ion binding"/>
    <property type="evidence" value="ECO:0007669"/>
    <property type="project" value="UniProtKB-KW"/>
</dbReference>
<feature type="compositionally biased region" description="Basic and acidic residues" evidence="7">
    <location>
        <begin position="135"/>
        <end position="152"/>
    </location>
</feature>
<feature type="compositionally biased region" description="Low complexity" evidence="7">
    <location>
        <begin position="427"/>
        <end position="466"/>
    </location>
</feature>
<evidence type="ECO:0000256" key="3">
    <source>
        <dbReference type="ARBA" id="ARBA00022771"/>
    </source>
</evidence>
<feature type="domain" description="C2H2-type" evidence="8">
    <location>
        <begin position="42"/>
        <end position="70"/>
    </location>
</feature>
<feature type="compositionally biased region" description="Polar residues" evidence="7">
    <location>
        <begin position="161"/>
        <end position="206"/>
    </location>
</feature>
<dbReference type="PROSITE" id="PS50808">
    <property type="entry name" value="ZF_BED"/>
    <property type="match status" value="1"/>
</dbReference>
<evidence type="ECO:0008006" key="12">
    <source>
        <dbReference type="Google" id="ProtNLM"/>
    </source>
</evidence>
<evidence type="ECO:0000259" key="8">
    <source>
        <dbReference type="PROSITE" id="PS50157"/>
    </source>
</evidence>
<comment type="subcellular location">
    <subcellularLocation>
        <location evidence="1">Nucleus</location>
    </subcellularLocation>
</comment>
<reference evidence="10 11" key="1">
    <citation type="submission" date="2013-03" db="EMBL/GenBank/DDBJ databases">
        <title>The Genome Sequence of Capronia coronata CBS 617.96.</title>
        <authorList>
            <consortium name="The Broad Institute Genomics Platform"/>
            <person name="Cuomo C."/>
            <person name="de Hoog S."/>
            <person name="Gorbushina A."/>
            <person name="Walker B."/>
            <person name="Young S.K."/>
            <person name="Zeng Q."/>
            <person name="Gargeya S."/>
            <person name="Fitzgerald M."/>
            <person name="Haas B."/>
            <person name="Abouelleil A."/>
            <person name="Allen A.W."/>
            <person name="Alvarado L."/>
            <person name="Arachchi H.M."/>
            <person name="Berlin A.M."/>
            <person name="Chapman S.B."/>
            <person name="Gainer-Dewar J."/>
            <person name="Goldberg J."/>
            <person name="Griggs A."/>
            <person name="Gujja S."/>
            <person name="Hansen M."/>
            <person name="Howarth C."/>
            <person name="Imamovic A."/>
            <person name="Ireland A."/>
            <person name="Larimer J."/>
            <person name="McCowan C."/>
            <person name="Murphy C."/>
            <person name="Pearson M."/>
            <person name="Poon T.W."/>
            <person name="Priest M."/>
            <person name="Roberts A."/>
            <person name="Saif S."/>
            <person name="Shea T."/>
            <person name="Sisk P."/>
            <person name="Sykes S."/>
            <person name="Wortman J."/>
            <person name="Nusbaum C."/>
            <person name="Birren B."/>
        </authorList>
    </citation>
    <scope>NUCLEOTIDE SEQUENCE [LARGE SCALE GENOMIC DNA]</scope>
    <source>
        <strain evidence="10 11">CBS 617.96</strain>
    </source>
</reference>
<feature type="compositionally biased region" description="Basic and acidic residues" evidence="7">
    <location>
        <begin position="467"/>
        <end position="485"/>
    </location>
</feature>
<evidence type="ECO:0000313" key="10">
    <source>
        <dbReference type="EMBL" id="EXJ93791.1"/>
    </source>
</evidence>
<dbReference type="RefSeq" id="XP_007721285.1">
    <property type="nucleotide sequence ID" value="XM_007723095.1"/>
</dbReference>
<evidence type="ECO:0000259" key="9">
    <source>
        <dbReference type="PROSITE" id="PS50808"/>
    </source>
</evidence>
<dbReference type="PANTHER" id="PTHR23215">
    <property type="entry name" value="ZINC FINGER PROTEIN 207"/>
    <property type="match status" value="1"/>
</dbReference>
<accession>W9YWY1</accession>
<dbReference type="InterPro" id="IPR003656">
    <property type="entry name" value="Znf_BED"/>
</dbReference>
<dbReference type="GO" id="GO:0005634">
    <property type="term" value="C:nucleus"/>
    <property type="evidence" value="ECO:0007669"/>
    <property type="project" value="UniProtKB-SubCell"/>
</dbReference>
<dbReference type="STRING" id="1182541.W9YWY1"/>
<feature type="compositionally biased region" description="Low complexity" evidence="7">
    <location>
        <begin position="207"/>
        <end position="227"/>
    </location>
</feature>
<organism evidence="10 11">
    <name type="scientific">Capronia coronata CBS 617.96</name>
    <dbReference type="NCBI Taxonomy" id="1182541"/>
    <lineage>
        <taxon>Eukaryota</taxon>
        <taxon>Fungi</taxon>
        <taxon>Dikarya</taxon>
        <taxon>Ascomycota</taxon>
        <taxon>Pezizomycotina</taxon>
        <taxon>Eurotiomycetes</taxon>
        <taxon>Chaetothyriomycetidae</taxon>
        <taxon>Chaetothyriales</taxon>
        <taxon>Herpotrichiellaceae</taxon>
        <taxon>Capronia</taxon>
    </lineage>
</organism>
<dbReference type="PANTHER" id="PTHR23215:SF0">
    <property type="entry name" value="BUB3-INTERACTING AND GLEBS MOTIF-CONTAINING PROTEIN ZNF207"/>
    <property type="match status" value="1"/>
</dbReference>
<dbReference type="Proteomes" id="UP000019484">
    <property type="component" value="Unassembled WGS sequence"/>
</dbReference>
<dbReference type="eggNOG" id="KOG2893">
    <property type="taxonomic scope" value="Eukaryota"/>
</dbReference>
<dbReference type="HOGENOM" id="CLU_037132_0_1_1"/>
<keyword evidence="4" id="KW-0862">Zinc</keyword>
<dbReference type="CDD" id="cd20908">
    <property type="entry name" value="SUF4-like"/>
    <property type="match status" value="1"/>
</dbReference>
<evidence type="ECO:0000256" key="5">
    <source>
        <dbReference type="ARBA" id="ARBA00023242"/>
    </source>
</evidence>
<dbReference type="PROSITE" id="PS50157">
    <property type="entry name" value="ZINC_FINGER_C2H2_2"/>
    <property type="match status" value="1"/>
</dbReference>
<feature type="domain" description="BED-type" evidence="9">
    <location>
        <begin position="13"/>
        <end position="72"/>
    </location>
</feature>
<evidence type="ECO:0000313" key="11">
    <source>
        <dbReference type="Proteomes" id="UP000019484"/>
    </source>
</evidence>
<dbReference type="SMART" id="SM00355">
    <property type="entry name" value="ZnF_C2H2"/>
    <property type="match status" value="2"/>
</dbReference>
<feature type="compositionally biased region" description="Low complexity" evidence="7">
    <location>
        <begin position="273"/>
        <end position="288"/>
    </location>
</feature>
<sequence>MTKKKRHHPDVEEILSRPWCYYCERDFDDLKILINHQKAKHFKCEKCGRRLNTAGGLSVHMSQVHKENLTAVDNALPNRAGLDIEIFGMEGIPEDIVQQHAQRVLAAYHQTQAERQAAGAKPAAGGHGPNAPKKPKLESVSELKKRLAEHKAAKLAAEQENGGSSRGDTPNPPASGQNQPQTTSAASPTYPGYQQTYTAPSTNGSYSQPPSFTQAPAPAATPYQAASNFPTAGSPPVVGYAQASTPQPGVPVYGQIPTVAYPPQPYAQPPQPSFQHQQPPMGYPSQPSFSPPYQPTYPGQSYHGQAAAPRPFGTVSPAPGFPQQSPPMHLAQGVHSPVGNGSFPAPVRTGSVSLPSAPGLPQRPAFGAPPVNAFQFQQMHQGQIPPPPAHNVVHQNRPHEASPSATAQQPPPTILPTNSSADDGQNASSLDDLIASASKHADANAAAAAAAAAPSEPQSQPTASAPAKEDATEEKSEKKDKEKPKTTRLVYSDNETSPEEKMAMMPKYAFTPAQKTIMV</sequence>
<dbReference type="FunFam" id="3.30.160.60:FF:000354">
    <property type="entry name" value="C2H2 finger domain-containing protein"/>
    <property type="match status" value="1"/>
</dbReference>